<dbReference type="SUPFAM" id="SSF53720">
    <property type="entry name" value="ALDH-like"/>
    <property type="match status" value="1"/>
</dbReference>
<organism evidence="5 6">
    <name type="scientific">Acidiphilium iwatense</name>
    <dbReference type="NCBI Taxonomy" id="768198"/>
    <lineage>
        <taxon>Bacteria</taxon>
        <taxon>Pseudomonadati</taxon>
        <taxon>Pseudomonadota</taxon>
        <taxon>Alphaproteobacteria</taxon>
        <taxon>Acetobacterales</taxon>
        <taxon>Acidocellaceae</taxon>
        <taxon>Acidiphilium</taxon>
    </lineage>
</organism>
<dbReference type="Pfam" id="PF00171">
    <property type="entry name" value="Aldedh"/>
    <property type="match status" value="1"/>
</dbReference>
<dbReference type="InterPro" id="IPR016162">
    <property type="entry name" value="Ald_DH_N"/>
</dbReference>
<dbReference type="PANTHER" id="PTHR11699">
    <property type="entry name" value="ALDEHYDE DEHYDROGENASE-RELATED"/>
    <property type="match status" value="1"/>
</dbReference>
<proteinExistence type="inferred from homology"/>
<keyword evidence="6" id="KW-1185">Reference proteome</keyword>
<feature type="active site" evidence="2">
    <location>
        <position position="252"/>
    </location>
</feature>
<reference evidence="5 6" key="1">
    <citation type="submission" date="2022-01" db="EMBL/GenBank/DDBJ databases">
        <authorList>
            <person name="Won M."/>
            <person name="Kim S.-J."/>
            <person name="Kwon S.-W."/>
        </authorList>
    </citation>
    <scope>NUCLEOTIDE SEQUENCE [LARGE SCALE GENOMIC DNA]</scope>
    <source>
        <strain evidence="5 6">KCTC 23505</strain>
    </source>
</reference>
<dbReference type="InterPro" id="IPR015590">
    <property type="entry name" value="Aldehyde_DH_dom"/>
</dbReference>
<gene>
    <name evidence="5" type="ORF">L2A60_16125</name>
</gene>
<dbReference type="InterPro" id="IPR016161">
    <property type="entry name" value="Ald_DH/histidinol_DH"/>
</dbReference>
<evidence type="ECO:0000313" key="5">
    <source>
        <dbReference type="EMBL" id="MCF3948202.1"/>
    </source>
</evidence>
<dbReference type="Gene3D" id="3.40.605.10">
    <property type="entry name" value="Aldehyde Dehydrogenase, Chain A, domain 1"/>
    <property type="match status" value="1"/>
</dbReference>
<dbReference type="EMBL" id="JAKGBZ010000042">
    <property type="protein sequence ID" value="MCF3948202.1"/>
    <property type="molecule type" value="Genomic_DNA"/>
</dbReference>
<dbReference type="Gene3D" id="3.40.309.10">
    <property type="entry name" value="Aldehyde Dehydrogenase, Chain A, domain 2"/>
    <property type="match status" value="1"/>
</dbReference>
<evidence type="ECO:0000256" key="1">
    <source>
        <dbReference type="ARBA" id="ARBA00023002"/>
    </source>
</evidence>
<name>A0ABS9DZL9_9PROT</name>
<dbReference type="InterPro" id="IPR016160">
    <property type="entry name" value="Ald_DH_CS_CYS"/>
</dbReference>
<dbReference type="Proteomes" id="UP001521209">
    <property type="component" value="Unassembled WGS sequence"/>
</dbReference>
<comment type="similarity">
    <text evidence="3">Belongs to the aldehyde dehydrogenase family.</text>
</comment>
<comment type="caution">
    <text evidence="5">The sequence shown here is derived from an EMBL/GenBank/DDBJ whole genome shotgun (WGS) entry which is preliminary data.</text>
</comment>
<dbReference type="InterPro" id="IPR016163">
    <property type="entry name" value="Ald_DH_C"/>
</dbReference>
<dbReference type="PROSITE" id="PS00070">
    <property type="entry name" value="ALDEHYDE_DEHYDR_CYS"/>
    <property type="match status" value="1"/>
</dbReference>
<dbReference type="CDD" id="cd07114">
    <property type="entry name" value="ALDH_DhaS"/>
    <property type="match status" value="1"/>
</dbReference>
<dbReference type="InterPro" id="IPR029510">
    <property type="entry name" value="Ald_DH_CS_GLU"/>
</dbReference>
<evidence type="ECO:0000259" key="4">
    <source>
        <dbReference type="Pfam" id="PF00171"/>
    </source>
</evidence>
<keyword evidence="1 3" id="KW-0560">Oxidoreductase</keyword>
<dbReference type="RefSeq" id="WP_235705487.1">
    <property type="nucleotide sequence ID" value="NZ_JAKGBZ010000042.1"/>
</dbReference>
<protein>
    <submittedName>
        <fullName evidence="5">Aldehyde dehydrogenase</fullName>
    </submittedName>
</protein>
<evidence type="ECO:0000313" key="6">
    <source>
        <dbReference type="Proteomes" id="UP001521209"/>
    </source>
</evidence>
<feature type="domain" description="Aldehyde dehydrogenase" evidence="4">
    <location>
        <begin position="16"/>
        <end position="478"/>
    </location>
</feature>
<sequence length="497" mass="53476">MAEQLPDGRLFIGGEWREGHGAEIVSRFPADQSLNRIVRGAAAEDVDEAITRAETAAADPAWRRLKPHERATYLYRISVGIERNAERISFIQTRDTGKTQAETRALAQSAANTFRYFAAALETAEEQMPPPRGDYLTFSCYEPIGVVAAITPWNSPIASDAQKLAPALAAGNAVILKPASWSPLTALELARIVQEAGLPDGLLSVIPGAGSVVGDLLVRHPAIGKVSFTGGTEVGRRIAFEAAKKLMPVSLELGGKSATIVFDDADMTQAIAGVLFGIFSSTGQSCIAGSRLLVQRSIYKNFVQRLVEAAESLKIGNPFDTATQVAPLIHGDHRASVEQAVALAREEGGRVLTGGKRPEGSVFDAGIYYRPTIIDTVGNQSRTCREEIFGPVLAVLPFDDEAEAVALANDNPFGLALGIWTRDVWRASRLGAAVKTGTVWVNTYKQFSVSTPFGGVKESGLGREKGRDGLRAYQQQKSWYLDTSEQPHPWAGLMEVA</sequence>
<dbReference type="PROSITE" id="PS00687">
    <property type="entry name" value="ALDEHYDE_DEHYDR_GLU"/>
    <property type="match status" value="1"/>
</dbReference>
<evidence type="ECO:0000256" key="3">
    <source>
        <dbReference type="RuleBase" id="RU003345"/>
    </source>
</evidence>
<evidence type="ECO:0000256" key="2">
    <source>
        <dbReference type="PROSITE-ProRule" id="PRU10007"/>
    </source>
</evidence>
<accession>A0ABS9DZL9</accession>